<gene>
    <name evidence="2" type="ORF">KDA27_25275</name>
</gene>
<dbReference type="Proteomes" id="UP000739538">
    <property type="component" value="Unassembled WGS sequence"/>
</dbReference>
<evidence type="ECO:0000259" key="1">
    <source>
        <dbReference type="Pfam" id="PF07638"/>
    </source>
</evidence>
<reference evidence="2" key="2">
    <citation type="journal article" date="2021" name="Microbiome">
        <title>Successional dynamics and alternative stable states in a saline activated sludge microbial community over 9 years.</title>
        <authorList>
            <person name="Wang Y."/>
            <person name="Ye J."/>
            <person name="Ju F."/>
            <person name="Liu L."/>
            <person name="Boyd J.A."/>
            <person name="Deng Y."/>
            <person name="Parks D.H."/>
            <person name="Jiang X."/>
            <person name="Yin X."/>
            <person name="Woodcroft B.J."/>
            <person name="Tyson G.W."/>
            <person name="Hugenholtz P."/>
            <person name="Polz M.F."/>
            <person name="Zhang T."/>
        </authorList>
    </citation>
    <scope>NUCLEOTIDE SEQUENCE</scope>
    <source>
        <strain evidence="2">HKST-UBA02</strain>
    </source>
</reference>
<name>A0A956NGV7_UNCEI</name>
<proteinExistence type="predicted"/>
<evidence type="ECO:0000313" key="3">
    <source>
        <dbReference type="Proteomes" id="UP000739538"/>
    </source>
</evidence>
<organism evidence="2 3">
    <name type="scientific">Eiseniibacteriota bacterium</name>
    <dbReference type="NCBI Taxonomy" id="2212470"/>
    <lineage>
        <taxon>Bacteria</taxon>
        <taxon>Candidatus Eiseniibacteriota</taxon>
    </lineage>
</organism>
<dbReference type="GO" id="GO:0006352">
    <property type="term" value="P:DNA-templated transcription initiation"/>
    <property type="evidence" value="ECO:0007669"/>
    <property type="project" value="InterPro"/>
</dbReference>
<dbReference type="Gene3D" id="1.10.1740.10">
    <property type="match status" value="1"/>
</dbReference>
<reference evidence="2" key="1">
    <citation type="submission" date="2020-04" db="EMBL/GenBank/DDBJ databases">
        <authorList>
            <person name="Zhang T."/>
        </authorList>
    </citation>
    <scope>NUCLEOTIDE SEQUENCE</scope>
    <source>
        <strain evidence="2">HKST-UBA02</strain>
    </source>
</reference>
<dbReference type="EMBL" id="JAGQHS010000269">
    <property type="protein sequence ID" value="MCA9759130.1"/>
    <property type="molecule type" value="Genomic_DNA"/>
</dbReference>
<dbReference type="SUPFAM" id="SSF88946">
    <property type="entry name" value="Sigma2 domain of RNA polymerase sigma factors"/>
    <property type="match status" value="1"/>
</dbReference>
<dbReference type="GO" id="GO:0003700">
    <property type="term" value="F:DNA-binding transcription factor activity"/>
    <property type="evidence" value="ECO:0007669"/>
    <property type="project" value="InterPro"/>
</dbReference>
<sequence>MDVKERVQAFRDGDQAALDGILGPLLPRMERRIRHQLRDLGDRWAEDAITKLYSKDWVQALSNYEPEMSSVEAYLFGVVRNVVRDARQSFAESRAGKTKKRGWEVLDSELGHAGDEEDASRFDRLVANEGIRDEHTEAPSLESQILLELLFRVGGYPHQQIAFGFSILIHGKEKRTETEESTRVAVWGDPGRVVEEYSKDALQASFEELVSLLRTHSGYPEALLSECRGYVDARLVMTLGDLFYRDAGSRKSFEDMLDRITGATRVEDYFKSRSGTLAVADWCDKVKNRIARAFEDPSTLKRNPIPFSREGEEPGGA</sequence>
<dbReference type="Pfam" id="PF07638">
    <property type="entry name" value="Sigma70_ECF"/>
    <property type="match status" value="1"/>
</dbReference>
<dbReference type="InterPro" id="IPR013325">
    <property type="entry name" value="RNA_pol_sigma_r2"/>
</dbReference>
<protein>
    <recommendedName>
        <fullName evidence="1">RNA polymerase sigma-70 ECF-like HTH domain-containing protein</fullName>
    </recommendedName>
</protein>
<comment type="caution">
    <text evidence="2">The sequence shown here is derived from an EMBL/GenBank/DDBJ whole genome shotgun (WGS) entry which is preliminary data.</text>
</comment>
<accession>A0A956NGV7</accession>
<evidence type="ECO:0000313" key="2">
    <source>
        <dbReference type="EMBL" id="MCA9759130.1"/>
    </source>
</evidence>
<dbReference type="AlphaFoldDB" id="A0A956NGV7"/>
<dbReference type="InterPro" id="IPR053812">
    <property type="entry name" value="HTH_Sigma70_ECF-like"/>
</dbReference>
<feature type="domain" description="RNA polymerase sigma-70 ECF-like HTH" evidence="1">
    <location>
        <begin position="2"/>
        <end position="127"/>
    </location>
</feature>